<keyword evidence="1" id="KW-0677">Repeat</keyword>
<proteinExistence type="predicted"/>
<comment type="caution">
    <text evidence="2">The sequence shown here is derived from an EMBL/GenBank/DDBJ whole genome shotgun (WGS) entry which is preliminary data.</text>
</comment>
<dbReference type="PANTHER" id="PTHR15901">
    <property type="entry name" value="TESTICULAR HAPLOID EXPRESSED GENE PROTEIN"/>
    <property type="match status" value="1"/>
</dbReference>
<dbReference type="SMART" id="SM00705">
    <property type="entry name" value="THEG"/>
    <property type="match status" value="4"/>
</dbReference>
<dbReference type="InterPro" id="IPR042401">
    <property type="entry name" value="SPMAP2-like"/>
</dbReference>
<dbReference type="InterPro" id="IPR006623">
    <property type="entry name" value="THEG"/>
</dbReference>
<reference evidence="2" key="1">
    <citation type="submission" date="2020-06" db="EMBL/GenBank/DDBJ databases">
        <title>Draft genome of Bugula neritina, a colonial animal packing powerful symbionts and potential medicines.</title>
        <authorList>
            <person name="Rayko M."/>
        </authorList>
    </citation>
    <scope>NUCLEOTIDE SEQUENCE [LARGE SCALE GENOMIC DNA]</scope>
    <source>
        <strain evidence="2">Kwan_BN1</strain>
    </source>
</reference>
<sequence>MTPRLEILSKNRNLVGEYKFNHDRTSYLAHEPFYKEIYPTSKNIPEASPRVVTLSAHKNASYEYQYDRDLPTKASETSEASARVGELARSKTELWEKKGGWPNTKMFYEVLPQPVSQSARKAVATPRVEALAEHKKVPATFRPERPVRWDIEEQALTVNASLRVCQLARPKSRSMIKDDGWDPYIVSKAARYAQITPRVEELAAPLPRKQRSKKVI</sequence>
<protein>
    <submittedName>
        <fullName evidence="2">THEG</fullName>
    </submittedName>
</protein>
<keyword evidence="3" id="KW-1185">Reference proteome</keyword>
<evidence type="ECO:0000313" key="2">
    <source>
        <dbReference type="EMBL" id="KAF6031867.1"/>
    </source>
</evidence>
<dbReference type="OrthoDB" id="25466at2759"/>
<accession>A0A7J7K0W5</accession>
<gene>
    <name evidence="2" type="ORF">EB796_009769</name>
</gene>
<evidence type="ECO:0000313" key="3">
    <source>
        <dbReference type="Proteomes" id="UP000593567"/>
    </source>
</evidence>
<evidence type="ECO:0000256" key="1">
    <source>
        <dbReference type="ARBA" id="ARBA00022737"/>
    </source>
</evidence>
<name>A0A7J7K0W5_BUGNE</name>
<dbReference type="Pfam" id="PF14912">
    <property type="entry name" value="THEG"/>
    <property type="match status" value="3"/>
</dbReference>
<dbReference type="EMBL" id="VXIV02001556">
    <property type="protein sequence ID" value="KAF6031867.1"/>
    <property type="molecule type" value="Genomic_DNA"/>
</dbReference>
<organism evidence="2 3">
    <name type="scientific">Bugula neritina</name>
    <name type="common">Brown bryozoan</name>
    <name type="synonym">Sertularia neritina</name>
    <dbReference type="NCBI Taxonomy" id="10212"/>
    <lineage>
        <taxon>Eukaryota</taxon>
        <taxon>Metazoa</taxon>
        <taxon>Spiralia</taxon>
        <taxon>Lophotrochozoa</taxon>
        <taxon>Bryozoa</taxon>
        <taxon>Gymnolaemata</taxon>
        <taxon>Cheilostomatida</taxon>
        <taxon>Flustrina</taxon>
        <taxon>Buguloidea</taxon>
        <taxon>Bugulidae</taxon>
        <taxon>Bugula</taxon>
    </lineage>
</organism>
<dbReference type="GO" id="GO:0007283">
    <property type="term" value="P:spermatogenesis"/>
    <property type="evidence" value="ECO:0007669"/>
    <property type="project" value="TreeGrafter"/>
</dbReference>
<dbReference type="Proteomes" id="UP000593567">
    <property type="component" value="Unassembled WGS sequence"/>
</dbReference>
<dbReference type="AlphaFoldDB" id="A0A7J7K0W5"/>
<dbReference type="PANTHER" id="PTHR15901:SF16">
    <property type="entry name" value="TESTICULAR HAPLOID EXPRESSED GENE PROTEIN"/>
    <property type="match status" value="1"/>
</dbReference>